<dbReference type="InterPro" id="IPR012934">
    <property type="entry name" value="Znf_AD"/>
</dbReference>
<reference evidence="4" key="1">
    <citation type="journal article" date="2021" name="Mol. Ecol. Resour.">
        <title>Apolygus lucorum genome provides insights into omnivorousness and mesophyll feeding.</title>
        <authorList>
            <person name="Liu Y."/>
            <person name="Liu H."/>
            <person name="Wang H."/>
            <person name="Huang T."/>
            <person name="Liu B."/>
            <person name="Yang B."/>
            <person name="Yin L."/>
            <person name="Li B."/>
            <person name="Zhang Y."/>
            <person name="Zhang S."/>
            <person name="Jiang F."/>
            <person name="Zhang X."/>
            <person name="Ren Y."/>
            <person name="Wang B."/>
            <person name="Wang S."/>
            <person name="Lu Y."/>
            <person name="Wu K."/>
            <person name="Fan W."/>
            <person name="Wang G."/>
        </authorList>
    </citation>
    <scope>NUCLEOTIDE SEQUENCE</scope>
    <source>
        <strain evidence="4">12Hb</strain>
    </source>
</reference>
<feature type="binding site" evidence="1">
    <location>
        <position position="87"/>
    </location>
    <ligand>
        <name>Zn(2+)</name>
        <dbReference type="ChEBI" id="CHEBI:29105"/>
    </ligand>
</feature>
<dbReference type="SUPFAM" id="SSF57716">
    <property type="entry name" value="Glucocorticoid receptor-like (DNA-binding domain)"/>
    <property type="match status" value="1"/>
</dbReference>
<accession>A0A8S9Y4S5</accession>
<name>A0A8S9Y4S5_APOLU</name>
<dbReference type="PROSITE" id="PS51915">
    <property type="entry name" value="ZAD"/>
    <property type="match status" value="1"/>
</dbReference>
<feature type="region of interest" description="Disordered" evidence="2">
    <location>
        <begin position="124"/>
        <end position="207"/>
    </location>
</feature>
<comment type="caution">
    <text evidence="4">The sequence shown here is derived from an EMBL/GenBank/DDBJ whole genome shotgun (WGS) entry which is preliminary data.</text>
</comment>
<evidence type="ECO:0000259" key="3">
    <source>
        <dbReference type="PROSITE" id="PS51915"/>
    </source>
</evidence>
<proteinExistence type="predicted"/>
<evidence type="ECO:0000313" key="5">
    <source>
        <dbReference type="Proteomes" id="UP000466442"/>
    </source>
</evidence>
<sequence length="330" mass="37418">MEANNQEFVAPEKCGLEISTVSYFTTELNDSHRSQGDFSYCRTCGNGHEYYIQIYSDEGKNHGLADKINRHLPIMVSESDALPTQICYQCASTLLAYNDLIDVCSNADKRFRCLYGYDDDRIPLNSKTDEGEHLRNKNDSDEHRSQESITNLTSDSNENKSRVGETQDQVFNHEDHNYEQREYDQFEDSDEVDGVEEGGESDFDDGGVIKKRRRKKDSISKCSICGRIFQFVEPTHSSRATPSNPKKNLLLSSLPSSSRKNPYAAFLRGRRKCRQGEEDIAVVSLVNLFGSGPYFVFGPNSWLHLSLLAELVNYCVEVLIFKRLSGIEAP</sequence>
<dbReference type="GO" id="GO:0005634">
    <property type="term" value="C:nucleus"/>
    <property type="evidence" value="ECO:0007669"/>
    <property type="project" value="InterPro"/>
</dbReference>
<keyword evidence="5" id="KW-1185">Reference proteome</keyword>
<dbReference type="Gene3D" id="3.40.1800.20">
    <property type="match status" value="1"/>
</dbReference>
<gene>
    <name evidence="4" type="ORF">GE061_000612</name>
</gene>
<feature type="binding site" evidence="1">
    <location>
        <position position="41"/>
    </location>
    <ligand>
        <name>Zn(2+)</name>
        <dbReference type="ChEBI" id="CHEBI:29105"/>
    </ligand>
</feature>
<evidence type="ECO:0000256" key="1">
    <source>
        <dbReference type="PROSITE-ProRule" id="PRU01263"/>
    </source>
</evidence>
<feature type="compositionally biased region" description="Acidic residues" evidence="2">
    <location>
        <begin position="185"/>
        <end position="205"/>
    </location>
</feature>
<feature type="compositionally biased region" description="Basic and acidic residues" evidence="2">
    <location>
        <begin position="124"/>
        <end position="146"/>
    </location>
</feature>
<feature type="binding site" evidence="1">
    <location>
        <position position="44"/>
    </location>
    <ligand>
        <name>Zn(2+)</name>
        <dbReference type="ChEBI" id="CHEBI:29105"/>
    </ligand>
</feature>
<dbReference type="SMART" id="SM00868">
    <property type="entry name" value="zf-AD"/>
    <property type="match status" value="1"/>
</dbReference>
<evidence type="ECO:0000313" key="4">
    <source>
        <dbReference type="EMBL" id="KAF6216272.1"/>
    </source>
</evidence>
<keyword evidence="1" id="KW-0863">Zinc-finger</keyword>
<dbReference type="PANTHER" id="PTHR39942:SF1">
    <property type="entry name" value="BCDNA.LD26519-RELATED"/>
    <property type="match status" value="1"/>
</dbReference>
<feature type="domain" description="ZAD" evidence="3">
    <location>
        <begin position="39"/>
        <end position="114"/>
    </location>
</feature>
<protein>
    <recommendedName>
        <fullName evidence="3">ZAD domain-containing protein</fullName>
    </recommendedName>
</protein>
<keyword evidence="1" id="KW-0479">Metal-binding</keyword>
<dbReference type="Proteomes" id="UP000466442">
    <property type="component" value="Linkage Group LG1"/>
</dbReference>
<dbReference type="EMBL" id="WIXP02000001">
    <property type="protein sequence ID" value="KAF6216272.1"/>
    <property type="molecule type" value="Genomic_DNA"/>
</dbReference>
<organism evidence="4 5">
    <name type="scientific">Apolygus lucorum</name>
    <name type="common">Small green plant bug</name>
    <name type="synonym">Lygocoris lucorum</name>
    <dbReference type="NCBI Taxonomy" id="248454"/>
    <lineage>
        <taxon>Eukaryota</taxon>
        <taxon>Metazoa</taxon>
        <taxon>Ecdysozoa</taxon>
        <taxon>Arthropoda</taxon>
        <taxon>Hexapoda</taxon>
        <taxon>Insecta</taxon>
        <taxon>Pterygota</taxon>
        <taxon>Neoptera</taxon>
        <taxon>Paraneoptera</taxon>
        <taxon>Hemiptera</taxon>
        <taxon>Heteroptera</taxon>
        <taxon>Panheteroptera</taxon>
        <taxon>Cimicomorpha</taxon>
        <taxon>Miridae</taxon>
        <taxon>Mirini</taxon>
        <taxon>Apolygus</taxon>
    </lineage>
</organism>
<feature type="binding site" evidence="1">
    <location>
        <position position="90"/>
    </location>
    <ligand>
        <name>Zn(2+)</name>
        <dbReference type="ChEBI" id="CHEBI:29105"/>
    </ligand>
</feature>
<feature type="compositionally biased region" description="Polar residues" evidence="2">
    <location>
        <begin position="147"/>
        <end position="156"/>
    </location>
</feature>
<dbReference type="OrthoDB" id="6627319at2759"/>
<dbReference type="GO" id="GO:0008270">
    <property type="term" value="F:zinc ion binding"/>
    <property type="evidence" value="ECO:0007669"/>
    <property type="project" value="UniProtKB-UniRule"/>
</dbReference>
<dbReference type="PANTHER" id="PTHR39942">
    <property type="entry name" value="BCDNA.LD26519-RELATED"/>
    <property type="match status" value="1"/>
</dbReference>
<keyword evidence="1" id="KW-0862">Zinc</keyword>
<feature type="compositionally biased region" description="Basic and acidic residues" evidence="2">
    <location>
        <begin position="157"/>
        <end position="184"/>
    </location>
</feature>
<dbReference type="Pfam" id="PF07776">
    <property type="entry name" value="zf-AD"/>
    <property type="match status" value="1"/>
</dbReference>
<evidence type="ECO:0000256" key="2">
    <source>
        <dbReference type="SAM" id="MobiDB-lite"/>
    </source>
</evidence>
<dbReference type="AlphaFoldDB" id="A0A8S9Y4S5"/>